<gene>
    <name evidence="12" type="primary">20211569</name>
    <name evidence="11" type="ORF">HELRODRAFT_190341</name>
</gene>
<dbReference type="CDD" id="cd11789">
    <property type="entry name" value="SH3_Nebulin_family_C"/>
    <property type="match status" value="1"/>
</dbReference>
<evidence type="ECO:0000256" key="8">
    <source>
        <dbReference type="SAM" id="MobiDB-lite"/>
    </source>
</evidence>
<dbReference type="PROSITE" id="PS50002">
    <property type="entry name" value="SH3"/>
    <property type="match status" value="1"/>
</dbReference>
<dbReference type="eggNOG" id="KOG1702">
    <property type="taxonomic scope" value="Eukaryota"/>
</dbReference>
<evidence type="ECO:0000256" key="6">
    <source>
        <dbReference type="PROSITE-ProRule" id="PRU00125"/>
    </source>
</evidence>
<feature type="region of interest" description="Disordered" evidence="8">
    <location>
        <begin position="137"/>
        <end position="247"/>
    </location>
</feature>
<dbReference type="KEGG" id="hro:HELRODRAFT_190341"/>
<evidence type="ECO:0000313" key="11">
    <source>
        <dbReference type="EMBL" id="ESO09962.1"/>
    </source>
</evidence>
<dbReference type="Gene3D" id="2.10.110.10">
    <property type="entry name" value="Cysteine Rich Protein"/>
    <property type="match status" value="1"/>
</dbReference>
<dbReference type="InterPro" id="IPR036028">
    <property type="entry name" value="SH3-like_dom_sf"/>
</dbReference>
<dbReference type="OrthoDB" id="5971719at2759"/>
<dbReference type="OMA" id="CEAHYPK"/>
<dbReference type="SMART" id="SM00227">
    <property type="entry name" value="NEBU"/>
    <property type="match status" value="2"/>
</dbReference>
<evidence type="ECO:0000256" key="3">
    <source>
        <dbReference type="ARBA" id="ARBA00022737"/>
    </source>
</evidence>
<dbReference type="STRING" id="6412.T1FRX2"/>
<dbReference type="Pfam" id="PF00412">
    <property type="entry name" value="LIM"/>
    <property type="match status" value="1"/>
</dbReference>
<dbReference type="InParanoid" id="T1FRX2"/>
<evidence type="ECO:0000259" key="10">
    <source>
        <dbReference type="PROSITE" id="PS50023"/>
    </source>
</evidence>
<dbReference type="GO" id="GO:0005737">
    <property type="term" value="C:cytoplasm"/>
    <property type="evidence" value="ECO:0007669"/>
    <property type="project" value="UniProtKB-ARBA"/>
</dbReference>
<dbReference type="RefSeq" id="XP_009011776.1">
    <property type="nucleotide sequence ID" value="XM_009013528.1"/>
</dbReference>
<feature type="compositionally biased region" description="Polar residues" evidence="8">
    <location>
        <begin position="179"/>
        <end position="204"/>
    </location>
</feature>
<evidence type="ECO:0000313" key="12">
    <source>
        <dbReference type="EnsemblMetazoa" id="HelroP190341"/>
    </source>
</evidence>
<dbReference type="GeneID" id="20211569"/>
<dbReference type="CTD" id="20211569"/>
<dbReference type="Proteomes" id="UP000015101">
    <property type="component" value="Unassembled WGS sequence"/>
</dbReference>
<evidence type="ECO:0000256" key="5">
    <source>
        <dbReference type="ARBA" id="ARBA00023038"/>
    </source>
</evidence>
<feature type="domain" description="SH3" evidence="9">
    <location>
        <begin position="251"/>
        <end position="311"/>
    </location>
</feature>
<evidence type="ECO:0000259" key="9">
    <source>
        <dbReference type="PROSITE" id="PS50002"/>
    </source>
</evidence>
<keyword evidence="3" id="KW-0677">Repeat</keyword>
<accession>T1FRX2</accession>
<dbReference type="SUPFAM" id="SSF50044">
    <property type="entry name" value="SH3-domain"/>
    <property type="match status" value="1"/>
</dbReference>
<dbReference type="PROSITE" id="PS50023">
    <property type="entry name" value="LIM_DOMAIN_2"/>
    <property type="match status" value="1"/>
</dbReference>
<keyword evidence="4 6" id="KW-0862">Zinc</keyword>
<dbReference type="FunFam" id="2.10.110.10:FF:000087">
    <property type="entry name" value="LIM zinc-binding domain-containing Nebulette"/>
    <property type="match status" value="1"/>
</dbReference>
<dbReference type="PANTHER" id="PTHR46218:SF4">
    <property type="entry name" value="LIM AND SH3 DOMAIN PROTEIN LASP"/>
    <property type="match status" value="1"/>
</dbReference>
<feature type="compositionally biased region" description="Polar residues" evidence="8">
    <location>
        <begin position="221"/>
        <end position="237"/>
    </location>
</feature>
<keyword evidence="2 6" id="KW-0479">Metal-binding</keyword>
<evidence type="ECO:0000256" key="1">
    <source>
        <dbReference type="ARBA" id="ARBA00022443"/>
    </source>
</evidence>
<dbReference type="PROSITE" id="PS51216">
    <property type="entry name" value="NEBULIN"/>
    <property type="match status" value="1"/>
</dbReference>
<evidence type="ECO:0000256" key="2">
    <source>
        <dbReference type="ARBA" id="ARBA00022723"/>
    </source>
</evidence>
<dbReference type="AlphaFoldDB" id="T1FRX2"/>
<dbReference type="InterPro" id="IPR001452">
    <property type="entry name" value="SH3_domain"/>
</dbReference>
<dbReference type="HOGENOM" id="CLU_026811_0_1_1"/>
<dbReference type="InterPro" id="IPR051759">
    <property type="entry name" value="LIM-SH3_domain_protein"/>
</dbReference>
<dbReference type="EMBL" id="AMQM01002844">
    <property type="status" value="NOT_ANNOTATED_CDS"/>
    <property type="molecule type" value="Genomic_DNA"/>
</dbReference>
<dbReference type="InterPro" id="IPR000900">
    <property type="entry name" value="Nebulin_repeat"/>
</dbReference>
<dbReference type="Pfam" id="PF00018">
    <property type="entry name" value="SH3_1"/>
    <property type="match status" value="1"/>
</dbReference>
<dbReference type="EnsemblMetazoa" id="HelroT190341">
    <property type="protein sequence ID" value="HelroP190341"/>
    <property type="gene ID" value="HelroG190341"/>
</dbReference>
<dbReference type="PROSITE" id="PS00478">
    <property type="entry name" value="LIM_DOMAIN_1"/>
    <property type="match status" value="1"/>
</dbReference>
<proteinExistence type="predicted"/>
<sequence>MSKICAKCEKPVYPLEELKCLDKIWHKLCFKCWECGMTLNMKNYKGFNKFPYCSAHYPQTKHTVVADTPELQRLSQTSKLQSQAKYHEEFEKKIKGSKIQVADDPETQRLKQLSTMVSQVEYKGLKEKFGEMEAKRHINENRNENENASPYTDRTQSHSVAYTGQGKEPRKIGSISDYDPTTSHSSNRQSNSGRPLSKQSQEWQETVPISPAHLAAGGHQGNVSPTKVPSSPTTHQQAGVKATARSSNKKAMGLVCKAMYDYTAQDTDEVTFMENDIIINCDPIDEGWMYGTVQRTGIRGMLPSNYVEKVQ</sequence>
<name>T1FRX2_HELRO</name>
<reference evidence="11 13" key="2">
    <citation type="journal article" date="2013" name="Nature">
        <title>Insights into bilaterian evolution from three spiralian genomes.</title>
        <authorList>
            <person name="Simakov O."/>
            <person name="Marletaz F."/>
            <person name="Cho S.J."/>
            <person name="Edsinger-Gonzales E."/>
            <person name="Havlak P."/>
            <person name="Hellsten U."/>
            <person name="Kuo D.H."/>
            <person name="Larsson T."/>
            <person name="Lv J."/>
            <person name="Arendt D."/>
            <person name="Savage R."/>
            <person name="Osoegawa K."/>
            <person name="de Jong P."/>
            <person name="Grimwood J."/>
            <person name="Chapman J.A."/>
            <person name="Shapiro H."/>
            <person name="Aerts A."/>
            <person name="Otillar R.P."/>
            <person name="Terry A.Y."/>
            <person name="Boore J.L."/>
            <person name="Grigoriev I.V."/>
            <person name="Lindberg D.R."/>
            <person name="Seaver E.C."/>
            <person name="Weisblat D.A."/>
            <person name="Putnam N.H."/>
            <person name="Rokhsar D.S."/>
        </authorList>
    </citation>
    <scope>NUCLEOTIDE SEQUENCE</scope>
</reference>
<dbReference type="EMBL" id="KB095905">
    <property type="protein sequence ID" value="ESO09962.1"/>
    <property type="molecule type" value="Genomic_DNA"/>
</dbReference>
<dbReference type="Pfam" id="PF00880">
    <property type="entry name" value="Nebulin"/>
    <property type="match status" value="1"/>
</dbReference>
<dbReference type="SMART" id="SM00326">
    <property type="entry name" value="SH3"/>
    <property type="match status" value="1"/>
</dbReference>
<feature type="domain" description="LIM zinc-binding" evidence="10">
    <location>
        <begin position="3"/>
        <end position="63"/>
    </location>
</feature>
<reference evidence="12" key="3">
    <citation type="submission" date="2015-06" db="UniProtKB">
        <authorList>
            <consortium name="EnsemblMetazoa"/>
        </authorList>
    </citation>
    <scope>IDENTIFICATION</scope>
</reference>
<dbReference type="Gene3D" id="2.30.30.40">
    <property type="entry name" value="SH3 Domains"/>
    <property type="match status" value="1"/>
</dbReference>
<evidence type="ECO:0000256" key="4">
    <source>
        <dbReference type="ARBA" id="ARBA00022833"/>
    </source>
</evidence>
<dbReference type="PANTHER" id="PTHR46218">
    <property type="entry name" value="LASP"/>
    <property type="match status" value="1"/>
</dbReference>
<dbReference type="GO" id="GO:0051015">
    <property type="term" value="F:actin filament binding"/>
    <property type="evidence" value="ECO:0000318"/>
    <property type="project" value="GO_Central"/>
</dbReference>
<keyword evidence="1 7" id="KW-0728">SH3 domain</keyword>
<dbReference type="GO" id="GO:0046872">
    <property type="term" value="F:metal ion binding"/>
    <property type="evidence" value="ECO:0007669"/>
    <property type="project" value="UniProtKB-KW"/>
</dbReference>
<dbReference type="GO" id="GO:0005925">
    <property type="term" value="C:focal adhesion"/>
    <property type="evidence" value="ECO:0000318"/>
    <property type="project" value="GO_Central"/>
</dbReference>
<dbReference type="InterPro" id="IPR001781">
    <property type="entry name" value="Znf_LIM"/>
</dbReference>
<feature type="compositionally biased region" description="Polar residues" evidence="8">
    <location>
        <begin position="148"/>
        <end position="162"/>
    </location>
</feature>
<evidence type="ECO:0000313" key="13">
    <source>
        <dbReference type="Proteomes" id="UP000015101"/>
    </source>
</evidence>
<dbReference type="CDD" id="cd09447">
    <property type="entry name" value="LIM_LASP"/>
    <property type="match status" value="1"/>
</dbReference>
<dbReference type="SMART" id="SM00132">
    <property type="entry name" value="LIM"/>
    <property type="match status" value="1"/>
</dbReference>
<reference evidence="13" key="1">
    <citation type="submission" date="2012-12" db="EMBL/GenBank/DDBJ databases">
        <authorList>
            <person name="Hellsten U."/>
            <person name="Grimwood J."/>
            <person name="Chapman J.A."/>
            <person name="Shapiro H."/>
            <person name="Aerts A."/>
            <person name="Otillar R.P."/>
            <person name="Terry A.Y."/>
            <person name="Boore J.L."/>
            <person name="Simakov O."/>
            <person name="Marletaz F."/>
            <person name="Cho S.-J."/>
            <person name="Edsinger-Gonzales E."/>
            <person name="Havlak P."/>
            <person name="Kuo D.-H."/>
            <person name="Larsson T."/>
            <person name="Lv J."/>
            <person name="Arendt D."/>
            <person name="Savage R."/>
            <person name="Osoegawa K."/>
            <person name="de Jong P."/>
            <person name="Lindberg D.R."/>
            <person name="Seaver E.C."/>
            <person name="Weisblat D.A."/>
            <person name="Putnam N.H."/>
            <person name="Grigoriev I.V."/>
            <person name="Rokhsar D.S."/>
        </authorList>
    </citation>
    <scope>NUCLEOTIDE SEQUENCE</scope>
</reference>
<keyword evidence="13" id="KW-1185">Reference proteome</keyword>
<evidence type="ECO:0000256" key="7">
    <source>
        <dbReference type="PROSITE-ProRule" id="PRU00192"/>
    </source>
</evidence>
<keyword evidence="5 6" id="KW-0440">LIM domain</keyword>
<dbReference type="FunCoup" id="T1FRX2">
    <property type="interactions" value="11"/>
</dbReference>
<dbReference type="PRINTS" id="PR00452">
    <property type="entry name" value="SH3DOMAIN"/>
</dbReference>
<organism evidence="12 13">
    <name type="scientific">Helobdella robusta</name>
    <name type="common">Californian leech</name>
    <dbReference type="NCBI Taxonomy" id="6412"/>
    <lineage>
        <taxon>Eukaryota</taxon>
        <taxon>Metazoa</taxon>
        <taxon>Spiralia</taxon>
        <taxon>Lophotrochozoa</taxon>
        <taxon>Annelida</taxon>
        <taxon>Clitellata</taxon>
        <taxon>Hirudinea</taxon>
        <taxon>Rhynchobdellida</taxon>
        <taxon>Glossiphoniidae</taxon>
        <taxon>Helobdella</taxon>
    </lineage>
</organism>
<protein>
    <submittedName>
        <fullName evidence="11 12">Uncharacterized protein</fullName>
    </submittedName>
</protein>
<dbReference type="SUPFAM" id="SSF57716">
    <property type="entry name" value="Glucocorticoid receptor-like (DNA-binding domain)"/>
    <property type="match status" value="2"/>
</dbReference>